<evidence type="ECO:0000313" key="4">
    <source>
        <dbReference type="Proteomes" id="UP000269669"/>
    </source>
</evidence>
<dbReference type="NCBIfam" id="TIGR02595">
    <property type="entry name" value="PEP_CTERM"/>
    <property type="match status" value="1"/>
</dbReference>
<reference evidence="3 4" key="1">
    <citation type="submission" date="2018-12" db="EMBL/GenBank/DDBJ databases">
        <title>Sequencing of bacterial isolates from soil warming experiment in Harvard Forest, Massachusetts, USA.</title>
        <authorList>
            <person name="Deangelis K."/>
        </authorList>
    </citation>
    <scope>NUCLEOTIDE SEQUENCE [LARGE SCALE GENOMIC DNA]</scope>
    <source>
        <strain evidence="3 4">EB153</strain>
    </source>
</reference>
<accession>A0A428MIS8</accession>
<proteinExistence type="predicted"/>
<dbReference type="RefSeq" id="WP_125485344.1">
    <property type="nucleotide sequence ID" value="NZ_RSDW01000001.1"/>
</dbReference>
<gene>
    <name evidence="3" type="ORF">EDE15_2300</name>
</gene>
<dbReference type="InterPro" id="IPR013424">
    <property type="entry name" value="Ice-binding_C"/>
</dbReference>
<evidence type="ECO:0000256" key="1">
    <source>
        <dbReference type="SAM" id="SignalP"/>
    </source>
</evidence>
<dbReference type="OrthoDB" id="2633250at2"/>
<keyword evidence="4" id="KW-1185">Reference proteome</keyword>
<comment type="caution">
    <text evidence="3">The sequence shown here is derived from an EMBL/GenBank/DDBJ whole genome shotgun (WGS) entry which is preliminary data.</text>
</comment>
<dbReference type="AlphaFoldDB" id="A0A428MIS8"/>
<dbReference type="EMBL" id="RSDW01000001">
    <property type="protein sequence ID" value="RSL16776.1"/>
    <property type="molecule type" value="Genomic_DNA"/>
</dbReference>
<dbReference type="Proteomes" id="UP000269669">
    <property type="component" value="Unassembled WGS sequence"/>
</dbReference>
<feature type="domain" description="Ice-binding protein C-terminal" evidence="2">
    <location>
        <begin position="318"/>
        <end position="341"/>
    </location>
</feature>
<keyword evidence="1" id="KW-0732">Signal</keyword>
<evidence type="ECO:0000259" key="2">
    <source>
        <dbReference type="Pfam" id="PF07589"/>
    </source>
</evidence>
<name>A0A428MIS8_9BACT</name>
<feature type="chain" id="PRO_5018982001" evidence="1">
    <location>
        <begin position="27"/>
        <end position="346"/>
    </location>
</feature>
<organism evidence="3 4">
    <name type="scientific">Edaphobacter aggregans</name>
    <dbReference type="NCBI Taxonomy" id="570835"/>
    <lineage>
        <taxon>Bacteria</taxon>
        <taxon>Pseudomonadati</taxon>
        <taxon>Acidobacteriota</taxon>
        <taxon>Terriglobia</taxon>
        <taxon>Terriglobales</taxon>
        <taxon>Acidobacteriaceae</taxon>
        <taxon>Edaphobacter</taxon>
    </lineage>
</organism>
<dbReference type="SUPFAM" id="SSF63829">
    <property type="entry name" value="Calcium-dependent phosphotriesterase"/>
    <property type="match status" value="1"/>
</dbReference>
<dbReference type="Pfam" id="PF07589">
    <property type="entry name" value="PEP-CTERM"/>
    <property type="match status" value="1"/>
</dbReference>
<sequence length="346" mass="34739">MAKRLWDLKLFVASLAAILAPGQAFGNSLALTPQGINDGFTLSTFATTDPGNTGCCNGPFGVAVTSDGNVLVSPVNGTSYVFADTDGQTPASALFSRSSNTGGAASAIAGGQTYGAQNGRYVEYNPDGTVNHILTGVSAAPDLGMWANPVNGHLISQSNEGLIDINPLANGGLGSFRVVNGGVFGDGVTVSEDGTTAYVEIGGQIVGYSIATGAQTFASGGFAALSGPDGSGIISSTNNLDGDIIVNFNGNGVNTGGIGLLDPNTRVFTVIATGGTRGDYVSPDTTNGTLFLDYSDTVERLSCGPNCSIGGTTTGGSTVPEPGTLMLLGTGLTFLGAKVRRTRVKG</sequence>
<evidence type="ECO:0000313" key="3">
    <source>
        <dbReference type="EMBL" id="RSL16776.1"/>
    </source>
</evidence>
<protein>
    <submittedName>
        <fullName evidence="3">Putative secreted protein with PEP-CTERM sorting signal</fullName>
    </submittedName>
</protein>
<feature type="signal peptide" evidence="1">
    <location>
        <begin position="1"/>
        <end position="26"/>
    </location>
</feature>